<name>A0A9Q0L000_9MAGN</name>
<dbReference type="GO" id="GO:0015297">
    <property type="term" value="F:antiporter activity"/>
    <property type="evidence" value="ECO:0007669"/>
    <property type="project" value="InterPro"/>
</dbReference>
<comment type="similarity">
    <text evidence="2 6">Belongs to the multi antimicrobial extrusion (MATE) (TC 2.A.66.1) family.</text>
</comment>
<dbReference type="EMBL" id="JAMYWD010000002">
    <property type="protein sequence ID" value="KAJ4979781.1"/>
    <property type="molecule type" value="Genomic_DNA"/>
</dbReference>
<feature type="transmembrane region" description="Helical" evidence="6">
    <location>
        <begin position="103"/>
        <end position="123"/>
    </location>
</feature>
<feature type="transmembrane region" description="Helical" evidence="6">
    <location>
        <begin position="176"/>
        <end position="194"/>
    </location>
</feature>
<dbReference type="NCBIfam" id="TIGR00797">
    <property type="entry name" value="matE"/>
    <property type="match status" value="1"/>
</dbReference>
<dbReference type="Pfam" id="PF01554">
    <property type="entry name" value="MatE"/>
    <property type="match status" value="2"/>
</dbReference>
<evidence type="ECO:0000313" key="8">
    <source>
        <dbReference type="Proteomes" id="UP001141806"/>
    </source>
</evidence>
<gene>
    <name evidence="7" type="ORF">NE237_010561</name>
</gene>
<evidence type="ECO:0000256" key="6">
    <source>
        <dbReference type="RuleBase" id="RU004914"/>
    </source>
</evidence>
<dbReference type="PANTHER" id="PTHR11206">
    <property type="entry name" value="MULTIDRUG RESISTANCE PROTEIN"/>
    <property type="match status" value="1"/>
</dbReference>
<evidence type="ECO:0000256" key="1">
    <source>
        <dbReference type="ARBA" id="ARBA00004141"/>
    </source>
</evidence>
<dbReference type="AlphaFoldDB" id="A0A9Q0L000"/>
<evidence type="ECO:0000256" key="5">
    <source>
        <dbReference type="ARBA" id="ARBA00023136"/>
    </source>
</evidence>
<keyword evidence="4 6" id="KW-1133">Transmembrane helix</keyword>
<feature type="transmembrane region" description="Helical" evidence="6">
    <location>
        <begin position="431"/>
        <end position="449"/>
    </location>
</feature>
<feature type="transmembrane region" description="Helical" evidence="6">
    <location>
        <begin position="307"/>
        <end position="335"/>
    </location>
</feature>
<feature type="transmembrane region" description="Helical" evidence="6">
    <location>
        <begin position="62"/>
        <end position="83"/>
    </location>
</feature>
<feature type="transmembrane region" description="Helical" evidence="6">
    <location>
        <begin position="277"/>
        <end position="301"/>
    </location>
</feature>
<dbReference type="GO" id="GO:0016020">
    <property type="term" value="C:membrane"/>
    <property type="evidence" value="ECO:0007669"/>
    <property type="project" value="UniProtKB-SubCell"/>
</dbReference>
<keyword evidence="3 6" id="KW-0812">Transmembrane</keyword>
<comment type="caution">
    <text evidence="7">The sequence shown here is derived from an EMBL/GenBank/DDBJ whole genome shotgun (WGS) entry which is preliminary data.</text>
</comment>
<dbReference type="CDD" id="cd13132">
    <property type="entry name" value="MATE_eukaryotic"/>
    <property type="match status" value="1"/>
</dbReference>
<proteinExistence type="inferred from homology"/>
<feature type="transmembrane region" description="Helical" evidence="6">
    <location>
        <begin position="355"/>
        <end position="375"/>
    </location>
</feature>
<evidence type="ECO:0000256" key="4">
    <source>
        <dbReference type="ARBA" id="ARBA00022989"/>
    </source>
</evidence>
<keyword evidence="5 6" id="KW-0472">Membrane</keyword>
<feature type="transmembrane region" description="Helical" evidence="6">
    <location>
        <begin position="455"/>
        <end position="475"/>
    </location>
</feature>
<evidence type="ECO:0000256" key="2">
    <source>
        <dbReference type="ARBA" id="ARBA00010199"/>
    </source>
</evidence>
<dbReference type="GO" id="GO:0042910">
    <property type="term" value="F:xenobiotic transmembrane transporter activity"/>
    <property type="evidence" value="ECO:0007669"/>
    <property type="project" value="InterPro"/>
</dbReference>
<accession>A0A9Q0L000</accession>
<dbReference type="InterPro" id="IPR002528">
    <property type="entry name" value="MATE_fam"/>
</dbReference>
<sequence length="498" mass="54832">MRFDGVFDQLNRCNEANTGENKNMVNGNTERLLDPNQKNEDDLKHRIWDELKKLWVIGAPSILARVSSFGIIVVTQAFMGHIGELELASFSLVQTTNMRFVDGILYGLGSVIPTLCGQAFGAGQYHMMGIYLQQSWIILLTVSIFLVPVFIFTTPILRLLGETEELSNYAGKLSPWFIPVLYYHILGISTQMYLQAQLKIMVVGWITAISFVINLILSWIMVDKLNWGVPGAMGAMTVSVCLILFTVFIYVFGGWCKDSWRGFSKSALNELWPVVKLSISSGIMLCFEIWNSAVLILLVGYMKNAKVAVSAFSICLSIIAWVYMISTGFSGAASVRVANELGKGDGMAAKFSIKINLSISLTVGVIFSILALVFSETISYAFTSSTEVAKEVSGLSVLLALIILLNSIQPVFSGVAIGAGWQSLVASVNLFCNYVIGFPLAIFLGYVFHLQVKGVWIGMISGLAAQTVVLAYITWRTDWDAQVDKTMARLSRWILPSS</sequence>
<evidence type="ECO:0000313" key="7">
    <source>
        <dbReference type="EMBL" id="KAJ4979781.1"/>
    </source>
</evidence>
<keyword evidence="8" id="KW-1185">Reference proteome</keyword>
<comment type="subcellular location">
    <subcellularLocation>
        <location evidence="1">Membrane</location>
        <topology evidence="1">Multi-pass membrane protein</topology>
    </subcellularLocation>
</comment>
<dbReference type="Proteomes" id="UP001141806">
    <property type="component" value="Unassembled WGS sequence"/>
</dbReference>
<feature type="transmembrane region" description="Helical" evidence="6">
    <location>
        <begin position="135"/>
        <end position="156"/>
    </location>
</feature>
<feature type="transmembrane region" description="Helical" evidence="6">
    <location>
        <begin position="201"/>
        <end position="222"/>
    </location>
</feature>
<feature type="transmembrane region" description="Helical" evidence="6">
    <location>
        <begin position="234"/>
        <end position="256"/>
    </location>
</feature>
<evidence type="ECO:0000256" key="3">
    <source>
        <dbReference type="ARBA" id="ARBA00022692"/>
    </source>
</evidence>
<dbReference type="OrthoDB" id="2126698at2759"/>
<reference evidence="7" key="1">
    <citation type="journal article" date="2023" name="Plant J.">
        <title>The genome of the king protea, Protea cynaroides.</title>
        <authorList>
            <person name="Chang J."/>
            <person name="Duong T.A."/>
            <person name="Schoeman C."/>
            <person name="Ma X."/>
            <person name="Roodt D."/>
            <person name="Barker N."/>
            <person name="Li Z."/>
            <person name="Van de Peer Y."/>
            <person name="Mizrachi E."/>
        </authorList>
    </citation>
    <scope>NUCLEOTIDE SEQUENCE</scope>
    <source>
        <tissue evidence="7">Young leaves</tissue>
    </source>
</reference>
<organism evidence="7 8">
    <name type="scientific">Protea cynaroides</name>
    <dbReference type="NCBI Taxonomy" id="273540"/>
    <lineage>
        <taxon>Eukaryota</taxon>
        <taxon>Viridiplantae</taxon>
        <taxon>Streptophyta</taxon>
        <taxon>Embryophyta</taxon>
        <taxon>Tracheophyta</taxon>
        <taxon>Spermatophyta</taxon>
        <taxon>Magnoliopsida</taxon>
        <taxon>Proteales</taxon>
        <taxon>Proteaceae</taxon>
        <taxon>Protea</taxon>
    </lineage>
</organism>
<feature type="transmembrane region" description="Helical" evidence="6">
    <location>
        <begin position="395"/>
        <end position="419"/>
    </location>
</feature>
<dbReference type="GO" id="GO:1990961">
    <property type="term" value="P:xenobiotic detoxification by transmembrane export across the plasma membrane"/>
    <property type="evidence" value="ECO:0007669"/>
    <property type="project" value="InterPro"/>
</dbReference>
<protein>
    <recommendedName>
        <fullName evidence="6">Protein DETOXIFICATION</fullName>
    </recommendedName>
    <alternativeName>
        <fullName evidence="6">Multidrug and toxic compound extrusion protein</fullName>
    </alternativeName>
</protein>
<dbReference type="InterPro" id="IPR045069">
    <property type="entry name" value="MATE_euk"/>
</dbReference>